<reference evidence="2" key="1">
    <citation type="submission" date="2017-01" db="EMBL/GenBank/DDBJ databases">
        <authorList>
            <person name="Brunel B."/>
        </authorList>
    </citation>
    <scope>NUCLEOTIDE SEQUENCE [LARGE SCALE GENOMIC DNA]</scope>
</reference>
<dbReference type="EMBL" id="FTPD01000017">
    <property type="protein sequence ID" value="SIT56106.1"/>
    <property type="molecule type" value="Genomic_DNA"/>
</dbReference>
<proteinExistence type="predicted"/>
<dbReference type="Proteomes" id="UP000188388">
    <property type="component" value="Unassembled WGS sequence"/>
</dbReference>
<dbReference type="AlphaFoldDB" id="A0A1R3V875"/>
<sequence>MVMPMTSIDLVNGEVRESRTVRPWQNAGSWSVRVQKSSSIALLVRAKYYDKLEMIAAHSSAIVIDVEGSQLFAAADARTILDQIEGSMAYIDTIGTRAEAARYKEMALCSSRRTVAYTIECIKWDMIIRTALVRTTLKITRETLGE</sequence>
<gene>
    <name evidence="1" type="ORF">BQ8794_240313</name>
</gene>
<protein>
    <submittedName>
        <fullName evidence="1">Uncharacterized protein</fullName>
    </submittedName>
</protein>
<dbReference type="STRING" id="1631249.BQ8794_240313"/>
<name>A0A1R3V875_9HYPH</name>
<evidence type="ECO:0000313" key="1">
    <source>
        <dbReference type="EMBL" id="SIT56106.1"/>
    </source>
</evidence>
<evidence type="ECO:0000313" key="2">
    <source>
        <dbReference type="Proteomes" id="UP000188388"/>
    </source>
</evidence>
<accession>A0A1R3V875</accession>
<keyword evidence="2" id="KW-1185">Reference proteome</keyword>
<organism evidence="1 2">
    <name type="scientific">Mesorhizobium prunaredense</name>
    <dbReference type="NCBI Taxonomy" id="1631249"/>
    <lineage>
        <taxon>Bacteria</taxon>
        <taxon>Pseudomonadati</taxon>
        <taxon>Pseudomonadota</taxon>
        <taxon>Alphaproteobacteria</taxon>
        <taxon>Hyphomicrobiales</taxon>
        <taxon>Phyllobacteriaceae</taxon>
        <taxon>Mesorhizobium</taxon>
    </lineage>
</organism>